<gene>
    <name evidence="8" type="ORF">PSACC_00335</name>
</gene>
<evidence type="ECO:0000313" key="9">
    <source>
        <dbReference type="Proteomes" id="UP000240830"/>
    </source>
</evidence>
<dbReference type="STRING" id="1246581.A0A2H9TQ22"/>
<comment type="caution">
    <text evidence="8">The sequence shown here is derived from an EMBL/GenBank/DDBJ whole genome shotgun (WGS) entry which is preliminary data.</text>
</comment>
<dbReference type="InterPro" id="IPR056550">
    <property type="entry name" value="NOL10_2nd"/>
</dbReference>
<dbReference type="PANTHER" id="PTHR14927">
    <property type="entry name" value="NUCLEOLAR PROTEIN 10"/>
    <property type="match status" value="1"/>
</dbReference>
<evidence type="ECO:0000313" key="8">
    <source>
        <dbReference type="EMBL" id="PJF19853.1"/>
    </source>
</evidence>
<dbReference type="GO" id="GO:0030686">
    <property type="term" value="C:90S preribosome"/>
    <property type="evidence" value="ECO:0007669"/>
    <property type="project" value="TreeGrafter"/>
</dbReference>
<keyword evidence="9" id="KW-1185">Reference proteome</keyword>
<keyword evidence="2" id="KW-0853">WD repeat</keyword>
<evidence type="ECO:0000259" key="6">
    <source>
        <dbReference type="Pfam" id="PF08159"/>
    </source>
</evidence>
<dbReference type="EMBL" id="MTSL01000036">
    <property type="protein sequence ID" value="PJF19853.1"/>
    <property type="molecule type" value="Genomic_DNA"/>
</dbReference>
<comment type="subcellular location">
    <subcellularLocation>
        <location evidence="1">Nucleus</location>
        <location evidence="1">Nucleolus</location>
    </subcellularLocation>
</comment>
<evidence type="ECO:0000256" key="5">
    <source>
        <dbReference type="SAM" id="MobiDB-lite"/>
    </source>
</evidence>
<feature type="domain" description="NUC153" evidence="6">
    <location>
        <begin position="141"/>
        <end position="168"/>
    </location>
</feature>
<name>A0A2H9TQ22_9FUNG</name>
<accession>A0A2H9TQ22</accession>
<organism evidence="8 9">
    <name type="scientific">Paramicrosporidium saccamoebae</name>
    <dbReference type="NCBI Taxonomy" id="1246581"/>
    <lineage>
        <taxon>Eukaryota</taxon>
        <taxon>Fungi</taxon>
        <taxon>Fungi incertae sedis</taxon>
        <taxon>Cryptomycota</taxon>
        <taxon>Cryptomycota incertae sedis</taxon>
        <taxon>Paramicrosporidium</taxon>
    </lineage>
</organism>
<dbReference type="Pfam" id="PF23097">
    <property type="entry name" value="NOL10_2nd"/>
    <property type="match status" value="1"/>
</dbReference>
<keyword evidence="4" id="KW-0539">Nucleus</keyword>
<protein>
    <submittedName>
        <fullName evidence="8">Uncharacterized protein</fullName>
    </submittedName>
</protein>
<sequence>MTEEMEEDSSQNVAVYDNFKFVTKSELAQLGLDHLVGSNLLRAYMHGYFIDLRLYEKAKAIANPFAYEEYLARKKLEKLEKERQSRIRARDPSKSAKVNRSLATKLVEEQNVEVDEEQEVSSKDIKNKKRARDTAKALLKDDRFTDLFNDPDFEIDQDSADYRLLHPSHRKPQ</sequence>
<dbReference type="GO" id="GO:0032040">
    <property type="term" value="C:small-subunit processome"/>
    <property type="evidence" value="ECO:0007669"/>
    <property type="project" value="TreeGrafter"/>
</dbReference>
<proteinExistence type="predicted"/>
<dbReference type="AlphaFoldDB" id="A0A2H9TQ22"/>
<evidence type="ECO:0000259" key="7">
    <source>
        <dbReference type="Pfam" id="PF23097"/>
    </source>
</evidence>
<dbReference type="Proteomes" id="UP000240830">
    <property type="component" value="Unassembled WGS sequence"/>
</dbReference>
<dbReference type="Pfam" id="PF08159">
    <property type="entry name" value="NUC153"/>
    <property type="match status" value="1"/>
</dbReference>
<keyword evidence="3" id="KW-0677">Repeat</keyword>
<reference evidence="8 9" key="1">
    <citation type="submission" date="2016-10" db="EMBL/GenBank/DDBJ databases">
        <title>The genome of Paramicrosporidium saccamoebae is the missing link in understanding Cryptomycota and Microsporidia evolution.</title>
        <authorList>
            <person name="Quandt C.A."/>
            <person name="Beaudet D."/>
            <person name="Corsaro D."/>
            <person name="Michel R."/>
            <person name="Corradi N."/>
            <person name="James T."/>
        </authorList>
    </citation>
    <scope>NUCLEOTIDE SEQUENCE [LARGE SCALE GENOMIC DNA]</scope>
    <source>
        <strain evidence="8 9">KSL3</strain>
    </source>
</reference>
<evidence type="ECO:0000256" key="2">
    <source>
        <dbReference type="ARBA" id="ARBA00022574"/>
    </source>
</evidence>
<feature type="compositionally biased region" description="Basic and acidic residues" evidence="5">
    <location>
        <begin position="82"/>
        <end position="94"/>
    </location>
</feature>
<dbReference type="InterPro" id="IPR012580">
    <property type="entry name" value="NUC153"/>
</dbReference>
<dbReference type="PANTHER" id="PTHR14927:SF0">
    <property type="entry name" value="NUCLEOLAR PROTEIN 10"/>
    <property type="match status" value="1"/>
</dbReference>
<dbReference type="InterPro" id="IPR040382">
    <property type="entry name" value="NOL10/Enp2"/>
</dbReference>
<evidence type="ECO:0000256" key="1">
    <source>
        <dbReference type="ARBA" id="ARBA00004604"/>
    </source>
</evidence>
<feature type="domain" description="Nucleolar protein 10-like second" evidence="7">
    <location>
        <begin position="15"/>
        <end position="63"/>
    </location>
</feature>
<dbReference type="GO" id="GO:0000462">
    <property type="term" value="P:maturation of SSU-rRNA from tricistronic rRNA transcript (SSU-rRNA, 5.8S rRNA, LSU-rRNA)"/>
    <property type="evidence" value="ECO:0007669"/>
    <property type="project" value="TreeGrafter"/>
</dbReference>
<feature type="region of interest" description="Disordered" evidence="5">
    <location>
        <begin position="82"/>
        <end position="102"/>
    </location>
</feature>
<evidence type="ECO:0000256" key="3">
    <source>
        <dbReference type="ARBA" id="ARBA00022737"/>
    </source>
</evidence>
<dbReference type="OrthoDB" id="273340at2759"/>
<evidence type="ECO:0000256" key="4">
    <source>
        <dbReference type="ARBA" id="ARBA00023242"/>
    </source>
</evidence>